<keyword evidence="2" id="KW-0472">Membrane</keyword>
<reference evidence="3 4" key="1">
    <citation type="journal article" date="2017" name="BMC Genomics">
        <title>Comparative genomic and phylogenomic analyses of the Bifidobacteriaceae family.</title>
        <authorList>
            <person name="Lugli G.A."/>
            <person name="Milani C."/>
            <person name="Turroni F."/>
            <person name="Duranti S."/>
            <person name="Mancabelli L."/>
            <person name="Mangifesta M."/>
            <person name="Ferrario C."/>
            <person name="Modesto M."/>
            <person name="Mattarelli P."/>
            <person name="Jiri K."/>
            <person name="van Sinderen D."/>
            <person name="Ventura M."/>
        </authorList>
    </citation>
    <scope>NUCLEOTIDE SEQUENCE [LARGE SCALE GENOMIC DNA]</scope>
    <source>
        <strain evidence="3 4">DSM 24744</strain>
    </source>
</reference>
<feature type="region of interest" description="Disordered" evidence="1">
    <location>
        <begin position="1"/>
        <end position="43"/>
    </location>
</feature>
<dbReference type="OrthoDB" id="3236159at2"/>
<gene>
    <name evidence="3" type="ORF">PSSU_0134</name>
</gene>
<feature type="transmembrane region" description="Helical" evidence="2">
    <location>
        <begin position="159"/>
        <end position="181"/>
    </location>
</feature>
<evidence type="ECO:0000256" key="1">
    <source>
        <dbReference type="SAM" id="MobiDB-lite"/>
    </source>
</evidence>
<evidence type="ECO:0000256" key="2">
    <source>
        <dbReference type="SAM" id="Phobius"/>
    </source>
</evidence>
<protein>
    <submittedName>
        <fullName evidence="3">Exodeoxyribonuclease V</fullName>
    </submittedName>
</protein>
<dbReference type="RefSeq" id="WP_100346288.1">
    <property type="nucleotide sequence ID" value="NZ_MWWQ01000001.1"/>
</dbReference>
<sequence length="470" mass="52997">MHKASSHTSRREAPQQRLQTANRADPNASPETMNAHTTSDSDQSSTESFLAHFFPLACGFFTSGIVYQRVNEPFWLLVSVTFFLLAVAYLIATIIHDLFALRHSSQRAKSHRRFPQRIIEVMGRITSNRLLFLLGIVVLPCVEIILIRTGDAMIDSPQILRWIQSALGAVYLLYFGCIVFMQYHRAMLLMLKGKEAELTEAKERMDRIARNNEIAAHIHDTMSSTLSFIAFTAQNHMDSIDGQEEKTTGTTVSESERKDWKNINDAALALLDNTHTVIQILREEPSDIASHTRHISIVAHEPTPATTTLGDLHRNIMQLCHENDERLHSLGFTGNAAFHSDNCDSHHFAIDNTQKDEITEDSATTSCLPTSMATKLQHFIQEVYTDICRYANRDAPYSLLCTFGNDSITITETNSISRIPQITTDRPLGMSTGLDFHSQWIRQLGGEFNTSAEDGEWVLFAVIPFENNRQ</sequence>
<feature type="transmembrane region" description="Helical" evidence="2">
    <location>
        <begin position="74"/>
        <end position="99"/>
    </location>
</feature>
<evidence type="ECO:0000313" key="4">
    <source>
        <dbReference type="Proteomes" id="UP000216454"/>
    </source>
</evidence>
<dbReference type="EMBL" id="MWWQ01000001">
    <property type="protein sequence ID" value="OZG54031.1"/>
    <property type="molecule type" value="Genomic_DNA"/>
</dbReference>
<keyword evidence="4" id="KW-1185">Reference proteome</keyword>
<dbReference type="AlphaFoldDB" id="A0A261F4K8"/>
<feature type="transmembrane region" description="Helical" evidence="2">
    <location>
        <begin position="130"/>
        <end position="147"/>
    </location>
</feature>
<evidence type="ECO:0000313" key="3">
    <source>
        <dbReference type="EMBL" id="OZG54031.1"/>
    </source>
</evidence>
<name>A0A261F4K8_9BIFI</name>
<dbReference type="Proteomes" id="UP000216454">
    <property type="component" value="Unassembled WGS sequence"/>
</dbReference>
<accession>A0A261F4K8</accession>
<organism evidence="3 4">
    <name type="scientific">Pseudoscardovia suis</name>
    <dbReference type="NCBI Taxonomy" id="987063"/>
    <lineage>
        <taxon>Bacteria</taxon>
        <taxon>Bacillati</taxon>
        <taxon>Actinomycetota</taxon>
        <taxon>Actinomycetes</taxon>
        <taxon>Bifidobacteriales</taxon>
        <taxon>Bifidobacteriaceae</taxon>
        <taxon>Pseudoscardovia</taxon>
    </lineage>
</organism>
<keyword evidence="2" id="KW-0812">Transmembrane</keyword>
<comment type="caution">
    <text evidence="3">The sequence shown here is derived from an EMBL/GenBank/DDBJ whole genome shotgun (WGS) entry which is preliminary data.</text>
</comment>
<keyword evidence="2" id="KW-1133">Transmembrane helix</keyword>
<proteinExistence type="predicted"/>
<feature type="transmembrane region" description="Helical" evidence="2">
    <location>
        <begin position="49"/>
        <end position="68"/>
    </location>
</feature>